<feature type="transmembrane region" description="Helical" evidence="6">
    <location>
        <begin position="352"/>
        <end position="377"/>
    </location>
</feature>
<comment type="caution">
    <text evidence="8">The sequence shown here is derived from an EMBL/GenBank/DDBJ whole genome shotgun (WGS) entry which is preliminary data.</text>
</comment>
<dbReference type="AlphaFoldDB" id="A0A3E2DCN6"/>
<feature type="transmembrane region" description="Helical" evidence="6">
    <location>
        <begin position="295"/>
        <end position="317"/>
    </location>
</feature>
<dbReference type="RefSeq" id="WP_117189582.1">
    <property type="nucleotide sequence ID" value="NZ_NOWI01000008.1"/>
</dbReference>
<evidence type="ECO:0000256" key="4">
    <source>
        <dbReference type="ARBA" id="ARBA00023136"/>
    </source>
</evidence>
<dbReference type="Proteomes" id="UP000259211">
    <property type="component" value="Unassembled WGS sequence"/>
</dbReference>
<feature type="transmembrane region" description="Helical" evidence="6">
    <location>
        <begin position="398"/>
        <end position="415"/>
    </location>
</feature>
<feature type="transmembrane region" description="Helical" evidence="6">
    <location>
        <begin position="180"/>
        <end position="200"/>
    </location>
</feature>
<dbReference type="GO" id="GO:0022857">
    <property type="term" value="F:transmembrane transporter activity"/>
    <property type="evidence" value="ECO:0007669"/>
    <property type="project" value="InterPro"/>
</dbReference>
<evidence type="ECO:0000256" key="5">
    <source>
        <dbReference type="SAM" id="MobiDB-lite"/>
    </source>
</evidence>
<evidence type="ECO:0000313" key="9">
    <source>
        <dbReference type="Proteomes" id="UP000259211"/>
    </source>
</evidence>
<dbReference type="SUPFAM" id="SSF103473">
    <property type="entry name" value="MFS general substrate transporter"/>
    <property type="match status" value="1"/>
</dbReference>
<protein>
    <recommendedName>
        <fullName evidence="7">Major facilitator superfamily (MFS) profile domain-containing protein</fullName>
    </recommendedName>
</protein>
<evidence type="ECO:0000256" key="6">
    <source>
        <dbReference type="SAM" id="Phobius"/>
    </source>
</evidence>
<keyword evidence="4 6" id="KW-0472">Membrane</keyword>
<dbReference type="PANTHER" id="PTHR23528">
    <property type="match status" value="1"/>
</dbReference>
<dbReference type="InterPro" id="IPR020846">
    <property type="entry name" value="MFS_dom"/>
</dbReference>
<dbReference type="EMBL" id="NOWI01000008">
    <property type="protein sequence ID" value="RFT43177.1"/>
    <property type="molecule type" value="Genomic_DNA"/>
</dbReference>
<accession>A0A3E2DCN6</accession>
<evidence type="ECO:0000256" key="3">
    <source>
        <dbReference type="ARBA" id="ARBA00022989"/>
    </source>
</evidence>
<feature type="transmembrane region" description="Helical" evidence="6">
    <location>
        <begin position="44"/>
        <end position="70"/>
    </location>
</feature>
<feature type="transmembrane region" description="Helical" evidence="6">
    <location>
        <begin position="90"/>
        <end position="109"/>
    </location>
</feature>
<name>A0A3E2DCN6_9ACTN</name>
<gene>
    <name evidence="8" type="ORF">CHT91_09590</name>
</gene>
<proteinExistence type="predicted"/>
<dbReference type="InterPro" id="IPR036259">
    <property type="entry name" value="MFS_trans_sf"/>
</dbReference>
<keyword evidence="2 6" id="KW-0812">Transmembrane</keyword>
<keyword evidence="3 6" id="KW-1133">Transmembrane helix</keyword>
<feature type="transmembrane region" description="Helical" evidence="6">
    <location>
        <begin position="206"/>
        <end position="227"/>
    </location>
</feature>
<feature type="domain" description="Major facilitator superfamily (MFS) profile" evidence="7">
    <location>
        <begin position="258"/>
        <end position="446"/>
    </location>
</feature>
<dbReference type="PANTHER" id="PTHR23528:SF1">
    <property type="entry name" value="MAJOR FACILITATOR SUPERFAMILY (MFS) PROFILE DOMAIN-CONTAINING PROTEIN"/>
    <property type="match status" value="1"/>
</dbReference>
<feature type="transmembrane region" description="Helical" evidence="6">
    <location>
        <begin position="263"/>
        <end position="283"/>
    </location>
</feature>
<feature type="transmembrane region" description="Helical" evidence="6">
    <location>
        <begin position="421"/>
        <end position="442"/>
    </location>
</feature>
<organism evidence="8 9">
    <name type="scientific">Cutibacterium avidum</name>
    <dbReference type="NCBI Taxonomy" id="33010"/>
    <lineage>
        <taxon>Bacteria</taxon>
        <taxon>Bacillati</taxon>
        <taxon>Actinomycetota</taxon>
        <taxon>Actinomycetes</taxon>
        <taxon>Propionibacteriales</taxon>
        <taxon>Propionibacteriaceae</taxon>
        <taxon>Cutibacterium</taxon>
    </lineage>
</organism>
<feature type="region of interest" description="Disordered" evidence="5">
    <location>
        <begin position="1"/>
        <end position="22"/>
    </location>
</feature>
<sequence>MTQAMDPQAFPPDPTIDDTGSPNLIGPKLPIPHLGIKPDGLRPWWFVGSAFLGQFGLFTALLAPVMVSMQLKVTTLTSDPVQQASMMGKILPWGALAALIFNVLGGRLSDRTTSRWGRRRPWIIGGSLGLLLSLLIVAAGTNTVVLAIGWFLGQSCANVGFAAYTASLSDQLGEDQYGKTSGLVGVAQNVGIMVATWMGSWFTNNMLLLFLVPSLVGLVGMTVYALTLPEPVLKENKYPFNWKEFFGSFWTNPVRYPDFGLAWIGRFMIILASYLFITFRLLYMTRHLGLAKGPATAAVATGVTIYTVVSMVAGLAAGWLSDRTGRRKFLVAISIVLFALGTYLLIHANSVAFFYVCEAVMGLAYGAYISVDLALIFDVLPDRINNGKDLGVMNMANALPQSLAPALGSWLLATVGHGTNFVPLLGAAAVVALIGAVATMFIKSVK</sequence>
<feature type="transmembrane region" description="Helical" evidence="6">
    <location>
        <begin position="329"/>
        <end position="346"/>
    </location>
</feature>
<dbReference type="Pfam" id="PF07690">
    <property type="entry name" value="MFS_1"/>
    <property type="match status" value="1"/>
</dbReference>
<reference evidence="8 9" key="1">
    <citation type="submission" date="2017-07" db="EMBL/GenBank/DDBJ databases">
        <authorList>
            <person name="Sun Z.S."/>
            <person name="Albrecht U."/>
            <person name="Echele G."/>
            <person name="Lee C.C."/>
        </authorList>
    </citation>
    <scope>NUCLEOTIDE SEQUENCE [LARGE SCALE GENOMIC DNA]</scope>
    <source>
        <strain evidence="8 9">P16-029</strain>
    </source>
</reference>
<evidence type="ECO:0000313" key="8">
    <source>
        <dbReference type="EMBL" id="RFT43177.1"/>
    </source>
</evidence>
<feature type="transmembrane region" description="Helical" evidence="6">
    <location>
        <begin position="121"/>
        <end position="141"/>
    </location>
</feature>
<dbReference type="GO" id="GO:0005886">
    <property type="term" value="C:plasma membrane"/>
    <property type="evidence" value="ECO:0007669"/>
    <property type="project" value="UniProtKB-SubCell"/>
</dbReference>
<dbReference type="InterPro" id="IPR011701">
    <property type="entry name" value="MFS"/>
</dbReference>
<comment type="subcellular location">
    <subcellularLocation>
        <location evidence="1">Cell membrane</location>
        <topology evidence="1">Multi-pass membrane protein</topology>
    </subcellularLocation>
</comment>
<dbReference type="Gene3D" id="1.20.1250.20">
    <property type="entry name" value="MFS general substrate transporter like domains"/>
    <property type="match status" value="2"/>
</dbReference>
<evidence type="ECO:0000256" key="1">
    <source>
        <dbReference type="ARBA" id="ARBA00004651"/>
    </source>
</evidence>
<evidence type="ECO:0000259" key="7">
    <source>
        <dbReference type="PROSITE" id="PS50850"/>
    </source>
</evidence>
<evidence type="ECO:0000256" key="2">
    <source>
        <dbReference type="ARBA" id="ARBA00022692"/>
    </source>
</evidence>
<dbReference type="PROSITE" id="PS50850">
    <property type="entry name" value="MFS"/>
    <property type="match status" value="1"/>
</dbReference>